<sequence>MTPIRLHYKRLPIVQTPRCVPALHHTPISFPEGSHPPTSRCLPADWIPFLPSPHNRNLFPQNLNEKVIVLQIKKVPKRGAKVVCQQCCSFQYSSQNGGKKTVHYTKRAEHCSLFSRGKDRGKASAHRRELFTGKQKDLFEFQTK</sequence>
<dbReference type="AlphaFoldDB" id="A0A8D8ZC83"/>
<dbReference type="EMBL" id="HBUF01462929">
    <property type="protein sequence ID" value="CAG6744265.1"/>
    <property type="molecule type" value="Transcribed_RNA"/>
</dbReference>
<name>A0A8D8ZC83_9HEMI</name>
<proteinExistence type="predicted"/>
<accession>A0A8D8ZC83</accession>
<protein>
    <submittedName>
        <fullName evidence="1">Uncharacterized protein</fullName>
    </submittedName>
</protein>
<reference evidence="1" key="1">
    <citation type="submission" date="2021-05" db="EMBL/GenBank/DDBJ databases">
        <authorList>
            <person name="Alioto T."/>
            <person name="Alioto T."/>
            <person name="Gomez Garrido J."/>
        </authorList>
    </citation>
    <scope>NUCLEOTIDE SEQUENCE</scope>
</reference>
<evidence type="ECO:0000313" key="1">
    <source>
        <dbReference type="EMBL" id="CAG6744265.1"/>
    </source>
</evidence>
<organism evidence="1">
    <name type="scientific">Cacopsylla melanoneura</name>
    <dbReference type="NCBI Taxonomy" id="428564"/>
    <lineage>
        <taxon>Eukaryota</taxon>
        <taxon>Metazoa</taxon>
        <taxon>Ecdysozoa</taxon>
        <taxon>Arthropoda</taxon>
        <taxon>Hexapoda</taxon>
        <taxon>Insecta</taxon>
        <taxon>Pterygota</taxon>
        <taxon>Neoptera</taxon>
        <taxon>Paraneoptera</taxon>
        <taxon>Hemiptera</taxon>
        <taxon>Sternorrhyncha</taxon>
        <taxon>Psylloidea</taxon>
        <taxon>Psyllidae</taxon>
        <taxon>Psyllinae</taxon>
        <taxon>Cacopsylla</taxon>
    </lineage>
</organism>